<evidence type="ECO:0000256" key="1">
    <source>
        <dbReference type="SAM" id="SignalP"/>
    </source>
</evidence>
<dbReference type="AlphaFoldDB" id="A0A6G0WJ05"/>
<evidence type="ECO:0000313" key="3">
    <source>
        <dbReference type="Proteomes" id="UP000481153"/>
    </source>
</evidence>
<dbReference type="EMBL" id="VJMJ01000200">
    <property type="protein sequence ID" value="KAF0727178.1"/>
    <property type="molecule type" value="Genomic_DNA"/>
</dbReference>
<comment type="caution">
    <text evidence="2">The sequence shown here is derived from an EMBL/GenBank/DDBJ whole genome shotgun (WGS) entry which is preliminary data.</text>
</comment>
<feature type="signal peptide" evidence="1">
    <location>
        <begin position="1"/>
        <end position="19"/>
    </location>
</feature>
<protein>
    <submittedName>
        <fullName evidence="2">Uncharacterized protein</fullName>
    </submittedName>
</protein>
<keyword evidence="1" id="KW-0732">Signal</keyword>
<sequence>MPAMLRSLVCVALAALTTADFGVGYDSYNSAQIDYHFSVIKQRFSLMRTFQTDMGSNNAITAAAKAGLKVAAGIWLLSNLYDLDLVTCEVVECGE</sequence>
<gene>
    <name evidence="2" type="ORF">Ae201684_014709</name>
</gene>
<evidence type="ECO:0000313" key="2">
    <source>
        <dbReference type="EMBL" id="KAF0727178.1"/>
    </source>
</evidence>
<name>A0A6G0WJ05_9STRA</name>
<keyword evidence="3" id="KW-1185">Reference proteome</keyword>
<accession>A0A6G0WJ05</accession>
<feature type="chain" id="PRO_5026237461" evidence="1">
    <location>
        <begin position="20"/>
        <end position="95"/>
    </location>
</feature>
<dbReference type="VEuPathDB" id="FungiDB:AeMF1_008182"/>
<proteinExistence type="predicted"/>
<organism evidence="2 3">
    <name type="scientific">Aphanomyces euteiches</name>
    <dbReference type="NCBI Taxonomy" id="100861"/>
    <lineage>
        <taxon>Eukaryota</taxon>
        <taxon>Sar</taxon>
        <taxon>Stramenopiles</taxon>
        <taxon>Oomycota</taxon>
        <taxon>Saprolegniomycetes</taxon>
        <taxon>Saprolegniales</taxon>
        <taxon>Verrucalvaceae</taxon>
        <taxon>Aphanomyces</taxon>
    </lineage>
</organism>
<reference evidence="2 3" key="1">
    <citation type="submission" date="2019-07" db="EMBL/GenBank/DDBJ databases">
        <title>Genomics analysis of Aphanomyces spp. identifies a new class of oomycete effector associated with host adaptation.</title>
        <authorList>
            <person name="Gaulin E."/>
        </authorList>
    </citation>
    <scope>NUCLEOTIDE SEQUENCE [LARGE SCALE GENOMIC DNA]</scope>
    <source>
        <strain evidence="2 3">ATCC 201684</strain>
    </source>
</reference>
<dbReference type="Proteomes" id="UP000481153">
    <property type="component" value="Unassembled WGS sequence"/>
</dbReference>